<gene>
    <name evidence="7" type="ORF">AAEO60_15715</name>
</gene>
<dbReference type="PROSITE" id="PS50850">
    <property type="entry name" value="MFS"/>
    <property type="match status" value="1"/>
</dbReference>
<dbReference type="EMBL" id="JBBYHV010000002">
    <property type="protein sequence ID" value="MEL1252124.1"/>
    <property type="molecule type" value="Genomic_DNA"/>
</dbReference>
<evidence type="ECO:0000256" key="1">
    <source>
        <dbReference type="ARBA" id="ARBA00004141"/>
    </source>
</evidence>
<feature type="transmembrane region" description="Helical" evidence="5">
    <location>
        <begin position="335"/>
        <end position="354"/>
    </location>
</feature>
<dbReference type="PANTHER" id="PTHR23501">
    <property type="entry name" value="MAJOR FACILITATOR SUPERFAMILY"/>
    <property type="match status" value="1"/>
</dbReference>
<feature type="transmembrane region" description="Helical" evidence="5">
    <location>
        <begin position="307"/>
        <end position="328"/>
    </location>
</feature>
<dbReference type="PRINTS" id="PR01036">
    <property type="entry name" value="TCRTETB"/>
</dbReference>
<dbReference type="InterPro" id="IPR011701">
    <property type="entry name" value="MFS"/>
</dbReference>
<dbReference type="Proteomes" id="UP001497045">
    <property type="component" value="Unassembled WGS sequence"/>
</dbReference>
<name>A0ABU9II48_9SPHN</name>
<accession>A0ABU9II48</accession>
<feature type="domain" description="Major facilitator superfamily (MFS) profile" evidence="6">
    <location>
        <begin position="22"/>
        <end position="464"/>
    </location>
</feature>
<dbReference type="SUPFAM" id="SSF103473">
    <property type="entry name" value="MFS general substrate transporter"/>
    <property type="match status" value="1"/>
</dbReference>
<feature type="transmembrane region" description="Helical" evidence="5">
    <location>
        <begin position="207"/>
        <end position="225"/>
    </location>
</feature>
<comment type="caution">
    <text evidence="7">The sequence shown here is derived from an EMBL/GenBank/DDBJ whole genome shotgun (WGS) entry which is preliminary data.</text>
</comment>
<feature type="transmembrane region" description="Helical" evidence="5">
    <location>
        <begin position="360"/>
        <end position="381"/>
    </location>
</feature>
<feature type="transmembrane region" description="Helical" evidence="5">
    <location>
        <begin position="272"/>
        <end position="292"/>
    </location>
</feature>
<evidence type="ECO:0000259" key="6">
    <source>
        <dbReference type="PROSITE" id="PS50850"/>
    </source>
</evidence>
<feature type="transmembrane region" description="Helical" evidence="5">
    <location>
        <begin position="432"/>
        <end position="457"/>
    </location>
</feature>
<evidence type="ECO:0000256" key="4">
    <source>
        <dbReference type="ARBA" id="ARBA00023136"/>
    </source>
</evidence>
<reference evidence="7 8" key="1">
    <citation type="submission" date="2024-04" db="EMBL/GenBank/DDBJ databases">
        <title>Aurantiacibacter sp. DGU6 16S ribosomal RNA gene Genome sequencing and assembly.</title>
        <authorList>
            <person name="Park S."/>
        </authorList>
    </citation>
    <scope>NUCLEOTIDE SEQUENCE [LARGE SCALE GENOMIC DNA]</scope>
    <source>
        <strain evidence="7 8">DGU6</strain>
    </source>
</reference>
<feature type="transmembrane region" description="Helical" evidence="5">
    <location>
        <begin position="112"/>
        <end position="133"/>
    </location>
</feature>
<feature type="transmembrane region" description="Helical" evidence="5">
    <location>
        <begin position="56"/>
        <end position="75"/>
    </location>
</feature>
<evidence type="ECO:0000256" key="5">
    <source>
        <dbReference type="SAM" id="Phobius"/>
    </source>
</evidence>
<keyword evidence="4 5" id="KW-0472">Membrane</keyword>
<feature type="transmembrane region" description="Helical" evidence="5">
    <location>
        <begin position="145"/>
        <end position="163"/>
    </location>
</feature>
<dbReference type="PANTHER" id="PTHR23501:SF154">
    <property type="entry name" value="MULTIDRUG-EFFLUX TRANSPORTER RV1634-RELATED"/>
    <property type="match status" value="1"/>
</dbReference>
<dbReference type="Gene3D" id="1.20.1720.10">
    <property type="entry name" value="Multidrug resistance protein D"/>
    <property type="match status" value="1"/>
</dbReference>
<dbReference type="InterPro" id="IPR020846">
    <property type="entry name" value="MFS_dom"/>
</dbReference>
<feature type="transmembrane region" description="Helical" evidence="5">
    <location>
        <begin position="407"/>
        <end position="426"/>
    </location>
</feature>
<organism evidence="7 8">
    <name type="scientific">Aurantiacibacter gilvus</name>
    <dbReference type="NCBI Taxonomy" id="3139141"/>
    <lineage>
        <taxon>Bacteria</taxon>
        <taxon>Pseudomonadati</taxon>
        <taxon>Pseudomonadota</taxon>
        <taxon>Alphaproteobacteria</taxon>
        <taxon>Sphingomonadales</taxon>
        <taxon>Erythrobacteraceae</taxon>
        <taxon>Aurantiacibacter</taxon>
    </lineage>
</organism>
<sequence>MTETAPGKAPWSELFSPGLVAKLGIVLLGVWINAADTLVTTTIMPSVAADIGGYEAFSWAVAGFLMGSVIASASAGRLAEIFGLGRASTVAGIVFALGCVGSALALDMNLFLAGRLVQGIGSGWFSGFAMVAIAQLFPRRQLARVFAIVSGVWGIATLLGPLLGGLLAESGQWRVVFWAFAVQAVLFAILAPRAFGNAEGKALSGRVPLVQLVLIALGIGVIGMADRLAQPAMQLAAIAGGMTLLGMTLWVDRHAPVPLLPRQASNPFSVIGAGYLAVFALTAASSPFSIYVPPILQQLRDLSPLEAGYVVGAMALAWTCAAFVVSNVRDGRERVPLVAGAALVCTGVSLQLWLVPQLHIAAIVGAGVVMGLGFGLCSALINRRAIIHLTTDEEAIGSAALMTVRQVGGAVGAALAGVAANVAGFGDGLSDASALATAQTVFIAGLPLALLGLLAALQMTRSPRFQN</sequence>
<protein>
    <submittedName>
        <fullName evidence="7">MFS transporter</fullName>
    </submittedName>
</protein>
<keyword evidence="8" id="KW-1185">Reference proteome</keyword>
<dbReference type="Pfam" id="PF07690">
    <property type="entry name" value="MFS_1"/>
    <property type="match status" value="1"/>
</dbReference>
<feature type="transmembrane region" description="Helical" evidence="5">
    <location>
        <begin position="87"/>
        <end position="106"/>
    </location>
</feature>
<proteinExistence type="predicted"/>
<keyword evidence="2 5" id="KW-0812">Transmembrane</keyword>
<dbReference type="InterPro" id="IPR036259">
    <property type="entry name" value="MFS_trans_sf"/>
</dbReference>
<dbReference type="Gene3D" id="1.20.1250.20">
    <property type="entry name" value="MFS general substrate transporter like domains"/>
    <property type="match status" value="1"/>
</dbReference>
<evidence type="ECO:0000313" key="7">
    <source>
        <dbReference type="EMBL" id="MEL1252124.1"/>
    </source>
</evidence>
<evidence type="ECO:0000256" key="2">
    <source>
        <dbReference type="ARBA" id="ARBA00022692"/>
    </source>
</evidence>
<evidence type="ECO:0000256" key="3">
    <source>
        <dbReference type="ARBA" id="ARBA00022989"/>
    </source>
</evidence>
<comment type="subcellular location">
    <subcellularLocation>
        <location evidence="1">Membrane</location>
        <topology evidence="1">Multi-pass membrane protein</topology>
    </subcellularLocation>
</comment>
<feature type="transmembrane region" description="Helical" evidence="5">
    <location>
        <begin position="20"/>
        <end position="44"/>
    </location>
</feature>
<feature type="transmembrane region" description="Helical" evidence="5">
    <location>
        <begin position="231"/>
        <end position="251"/>
    </location>
</feature>
<keyword evidence="3 5" id="KW-1133">Transmembrane helix</keyword>
<feature type="transmembrane region" description="Helical" evidence="5">
    <location>
        <begin position="175"/>
        <end position="195"/>
    </location>
</feature>
<dbReference type="RefSeq" id="WP_341674658.1">
    <property type="nucleotide sequence ID" value="NZ_JBBYHV010000002.1"/>
</dbReference>
<evidence type="ECO:0000313" key="8">
    <source>
        <dbReference type="Proteomes" id="UP001497045"/>
    </source>
</evidence>